<evidence type="ECO:0000256" key="10">
    <source>
        <dbReference type="ARBA" id="ARBA00022840"/>
    </source>
</evidence>
<evidence type="ECO:0000256" key="13">
    <source>
        <dbReference type="ARBA" id="ARBA00023306"/>
    </source>
</evidence>
<evidence type="ECO:0000256" key="6">
    <source>
        <dbReference type="ARBA" id="ARBA00022618"/>
    </source>
</evidence>
<feature type="domain" description="Cdc6 C-terminal" evidence="19">
    <location>
        <begin position="519"/>
        <end position="599"/>
    </location>
</feature>
<dbReference type="GO" id="GO:0006270">
    <property type="term" value="P:DNA replication initiation"/>
    <property type="evidence" value="ECO:0007669"/>
    <property type="project" value="UniProtKB-UniRule"/>
</dbReference>
<dbReference type="EnsemblMetazoa" id="XM_038217409.1">
    <property type="protein sequence ID" value="XP_038073337.1"/>
    <property type="gene ID" value="LOC119741594"/>
</dbReference>
<dbReference type="Pfam" id="PF13401">
    <property type="entry name" value="AAA_22"/>
    <property type="match status" value="1"/>
</dbReference>
<evidence type="ECO:0000256" key="9">
    <source>
        <dbReference type="ARBA" id="ARBA00022776"/>
    </source>
</evidence>
<dbReference type="InterPro" id="IPR015163">
    <property type="entry name" value="Cdc6_C"/>
</dbReference>
<evidence type="ECO:0000256" key="2">
    <source>
        <dbReference type="ARBA" id="ARBA00004496"/>
    </source>
</evidence>
<comment type="subcellular location">
    <subcellularLocation>
        <location evidence="2">Cytoplasm</location>
    </subcellularLocation>
    <subcellularLocation>
        <location evidence="1 16">Nucleus</location>
    </subcellularLocation>
</comment>
<dbReference type="PANTHER" id="PTHR10763">
    <property type="entry name" value="CELL DIVISION CONTROL PROTEIN 6-RELATED"/>
    <property type="match status" value="1"/>
</dbReference>
<dbReference type="GO" id="GO:0016887">
    <property type="term" value="F:ATP hydrolysis activity"/>
    <property type="evidence" value="ECO:0007669"/>
    <property type="project" value="InterPro"/>
</dbReference>
<dbReference type="InterPro" id="IPR050311">
    <property type="entry name" value="ORC1/CDC6"/>
</dbReference>
<dbReference type="OrthoDB" id="1926878at2759"/>
<dbReference type="FunFam" id="1.10.10.10:FF:000265">
    <property type="entry name" value="Cell division control protein"/>
    <property type="match status" value="1"/>
</dbReference>
<dbReference type="Gene3D" id="1.10.8.60">
    <property type="match status" value="1"/>
</dbReference>
<dbReference type="InterPro" id="IPR049945">
    <property type="entry name" value="AAA_22"/>
</dbReference>
<dbReference type="SMART" id="SM01074">
    <property type="entry name" value="Cdc6_C"/>
    <property type="match status" value="1"/>
</dbReference>
<dbReference type="EnsemblMetazoa" id="XM_038217410.1">
    <property type="protein sequence ID" value="XP_038073338.1"/>
    <property type="gene ID" value="LOC119741594"/>
</dbReference>
<evidence type="ECO:0000256" key="11">
    <source>
        <dbReference type="ARBA" id="ARBA00022843"/>
    </source>
</evidence>
<dbReference type="RefSeq" id="XP_038073338.1">
    <property type="nucleotide sequence ID" value="XM_038217410.1"/>
</dbReference>
<protein>
    <recommendedName>
        <fullName evidence="16">Cell division control protein</fullName>
    </recommendedName>
</protein>
<dbReference type="GO" id="GO:0005737">
    <property type="term" value="C:cytoplasm"/>
    <property type="evidence" value="ECO:0007669"/>
    <property type="project" value="UniProtKB-SubCell"/>
</dbReference>
<dbReference type="GO" id="GO:0005819">
    <property type="term" value="C:spindle"/>
    <property type="evidence" value="ECO:0007669"/>
    <property type="project" value="UniProtKB-ARBA"/>
</dbReference>
<reference evidence="20" key="1">
    <citation type="submission" date="2022-11" db="UniProtKB">
        <authorList>
            <consortium name="EnsemblMetazoa"/>
        </authorList>
    </citation>
    <scope>IDENTIFICATION</scope>
</reference>
<evidence type="ECO:0000256" key="8">
    <source>
        <dbReference type="ARBA" id="ARBA00022741"/>
    </source>
</evidence>
<dbReference type="GO" id="GO:0005634">
    <property type="term" value="C:nucleus"/>
    <property type="evidence" value="ECO:0007669"/>
    <property type="project" value="UniProtKB-SubCell"/>
</dbReference>
<keyword evidence="13" id="KW-0131">Cell cycle</keyword>
<evidence type="ECO:0000256" key="4">
    <source>
        <dbReference type="ARBA" id="ARBA00022490"/>
    </source>
</evidence>
<dbReference type="InterPro" id="IPR036390">
    <property type="entry name" value="WH_DNA-bd_sf"/>
</dbReference>
<evidence type="ECO:0000256" key="16">
    <source>
        <dbReference type="PIRNR" id="PIRNR001767"/>
    </source>
</evidence>
<name>A0A914BAW4_PATMI</name>
<dbReference type="InterPro" id="IPR003593">
    <property type="entry name" value="AAA+_ATPase"/>
</dbReference>
<sequence>MPVKTRQVQTPLQFKCRKTRNSCKTPQSKSQEKCPMSELRKSSLTCRTINNDKDALNAPVSKTPETSLSPQRVRSRSSRYDSASQPAQTILPSSPRKRTLLQEVSTNDERPLTPCCSPRKMKKENIPVCEDNSIGADNADVYISRLHHVETSPWKGACKKLECTSPPRRNRKDSMVDRVTSPAGKRSPRKTVTPLKLERNEGECYKKTKQALHTALPDRLLCRDKELGMMTSFLTGHVTKNRAGSLYISGAPGTGKTACLSQVLNTHKKLMSKAQVIFVNCMSVRHSQGIYGKILEEVLGSQHGKRSAKEASRRLQKAFTSTGPMIVLVLDEIDHLDSKGQEVLYTMFEWPSLPKSRLLLIGVANALDLTDRILPRLQARPKCKPELLHFPPYSKDQIAAILLDRVQNNSEESVVEPIALQLCARKVAAVAGDIRKALDVCRRAVEIVECDVKSQLRFGCKSPVKNFGRYSSAATSSSPRLKKVGLKQVSSVISEVYGSRLTTNSNQSQMFPLQQKLMICTVLMMVRGGKFKEITLGKCHETYSKLCKDRQVPAVDQSEFLSLCQLVESRGVIGLKCSKDTRQSKISLKLNENEVETALQDKVLLSSILQGDVPNKKK</sequence>
<accession>A0A914BAW4</accession>
<dbReference type="FunFam" id="1.10.8.60:FF:000058">
    <property type="entry name" value="Cell division control protein"/>
    <property type="match status" value="1"/>
</dbReference>
<evidence type="ECO:0000313" key="20">
    <source>
        <dbReference type="EnsemblMetazoa" id="XP_038073338.1"/>
    </source>
</evidence>
<comment type="function">
    <text evidence="14 16">Involved in the initiation of DNA replication. Also participates in checkpoint controls that ensure DNA replication is completed before mitosis is initiated.</text>
</comment>
<keyword evidence="5" id="KW-0597">Phosphoprotein</keyword>
<dbReference type="AlphaFoldDB" id="A0A914BAW4"/>
<evidence type="ECO:0000256" key="3">
    <source>
        <dbReference type="ARBA" id="ARBA00006184"/>
    </source>
</evidence>
<keyword evidence="4" id="KW-0963">Cytoplasm</keyword>
<dbReference type="Pfam" id="PF09079">
    <property type="entry name" value="WHD_Cdc6"/>
    <property type="match status" value="1"/>
</dbReference>
<dbReference type="SUPFAM" id="SSF52540">
    <property type="entry name" value="P-loop containing nucleoside triphosphate hydrolases"/>
    <property type="match status" value="1"/>
</dbReference>
<proteinExistence type="inferred from homology"/>
<dbReference type="RefSeq" id="XP_038073337.1">
    <property type="nucleotide sequence ID" value="XM_038217409.1"/>
</dbReference>
<dbReference type="InterPro" id="IPR016314">
    <property type="entry name" value="Cdc6/18"/>
</dbReference>
<evidence type="ECO:0000259" key="18">
    <source>
        <dbReference type="SMART" id="SM00382"/>
    </source>
</evidence>
<evidence type="ECO:0000256" key="17">
    <source>
        <dbReference type="SAM" id="MobiDB-lite"/>
    </source>
</evidence>
<feature type="compositionally biased region" description="Polar residues" evidence="17">
    <location>
        <begin position="63"/>
        <end position="72"/>
    </location>
</feature>
<keyword evidence="12 16" id="KW-0539">Nucleus</keyword>
<dbReference type="InterPro" id="IPR036388">
    <property type="entry name" value="WH-like_DNA-bd_sf"/>
</dbReference>
<dbReference type="SUPFAM" id="SSF46785">
    <property type="entry name" value="Winged helix' DNA-binding domain"/>
    <property type="match status" value="1"/>
</dbReference>
<dbReference type="PANTHER" id="PTHR10763:SF26">
    <property type="entry name" value="CELL DIVISION CONTROL PROTEIN 6 HOMOLOG"/>
    <property type="match status" value="1"/>
</dbReference>
<dbReference type="SMART" id="SM00382">
    <property type="entry name" value="AAA"/>
    <property type="match status" value="1"/>
</dbReference>
<dbReference type="CDD" id="cd08768">
    <property type="entry name" value="Cdc6_C"/>
    <property type="match status" value="1"/>
</dbReference>
<keyword evidence="6" id="KW-0132">Cell division</keyword>
<keyword evidence="9" id="KW-0498">Mitosis</keyword>
<dbReference type="GO" id="GO:0033314">
    <property type="term" value="P:mitotic DNA replication checkpoint signaling"/>
    <property type="evidence" value="ECO:0007669"/>
    <property type="project" value="TreeGrafter"/>
</dbReference>
<dbReference type="PIRSF" id="PIRSF001767">
    <property type="entry name" value="Cdc6"/>
    <property type="match status" value="1"/>
</dbReference>
<dbReference type="OMA" id="WPTDEVY"/>
<dbReference type="GO" id="GO:0003688">
    <property type="term" value="F:DNA replication origin binding"/>
    <property type="evidence" value="ECO:0007669"/>
    <property type="project" value="TreeGrafter"/>
</dbReference>
<keyword evidence="8" id="KW-0547">Nucleotide-binding</keyword>
<evidence type="ECO:0000256" key="1">
    <source>
        <dbReference type="ARBA" id="ARBA00004123"/>
    </source>
</evidence>
<evidence type="ECO:0000256" key="14">
    <source>
        <dbReference type="ARBA" id="ARBA00056036"/>
    </source>
</evidence>
<evidence type="ECO:0000256" key="7">
    <source>
        <dbReference type="ARBA" id="ARBA00022705"/>
    </source>
</evidence>
<feature type="domain" description="AAA+ ATPase" evidence="18">
    <location>
        <begin position="242"/>
        <end position="394"/>
    </location>
</feature>
<dbReference type="InterPro" id="IPR027417">
    <property type="entry name" value="P-loop_NTPase"/>
</dbReference>
<keyword evidence="21" id="KW-1185">Reference proteome</keyword>
<dbReference type="GO" id="GO:0005524">
    <property type="term" value="F:ATP binding"/>
    <property type="evidence" value="ECO:0007669"/>
    <property type="project" value="UniProtKB-KW"/>
</dbReference>
<keyword evidence="7" id="KW-0235">DNA replication</keyword>
<evidence type="ECO:0000313" key="21">
    <source>
        <dbReference type="Proteomes" id="UP000887568"/>
    </source>
</evidence>
<dbReference type="InterPro" id="IPR054425">
    <property type="entry name" value="Cdc6_ORC1-like_ATPase_lid"/>
</dbReference>
<keyword evidence="11" id="KW-0832">Ubl conjugation</keyword>
<evidence type="ECO:0000256" key="15">
    <source>
        <dbReference type="ARBA" id="ARBA00062730"/>
    </source>
</evidence>
<evidence type="ECO:0000256" key="5">
    <source>
        <dbReference type="ARBA" id="ARBA00022553"/>
    </source>
</evidence>
<dbReference type="FunFam" id="3.40.50.300:FF:000547">
    <property type="entry name" value="Cell division control protein"/>
    <property type="match status" value="1"/>
</dbReference>
<comment type="similarity">
    <text evidence="3 16">Belongs to the CDC6/cdc18 family.</text>
</comment>
<dbReference type="CDD" id="cd00009">
    <property type="entry name" value="AAA"/>
    <property type="match status" value="1"/>
</dbReference>
<dbReference type="GeneID" id="119741594"/>
<feature type="region of interest" description="Disordered" evidence="17">
    <location>
        <begin position="18"/>
        <end position="37"/>
    </location>
</feature>
<keyword evidence="10" id="KW-0067">ATP-binding</keyword>
<dbReference type="Gene3D" id="1.10.10.10">
    <property type="entry name" value="Winged helix-like DNA-binding domain superfamily/Winged helix DNA-binding domain"/>
    <property type="match status" value="1"/>
</dbReference>
<comment type="subunit">
    <text evidence="15">Interacts with PCNA, ORC1, cyclin-CDK. Interacts with HUWE1. Interacts with ANKRD17. Interacts with GRWD1; origin binding of GRWD1 is dependent on CDC6. Interacts with CDT1; are mutually dependent on one another for loading MCM complexes onto chromatin. Interacts with TTC4. Interacts (via Cy motif) with CCNF; the interaction takes place during G2 and M phase. Interacts with CDH1.</text>
</comment>
<feature type="region of interest" description="Disordered" evidence="17">
    <location>
        <begin position="163"/>
        <end position="190"/>
    </location>
</feature>
<feature type="compositionally biased region" description="Polar residues" evidence="17">
    <location>
        <begin position="80"/>
        <end position="92"/>
    </location>
</feature>
<evidence type="ECO:0000256" key="12">
    <source>
        <dbReference type="ARBA" id="ARBA00023242"/>
    </source>
</evidence>
<dbReference type="Proteomes" id="UP000887568">
    <property type="component" value="Unplaced"/>
</dbReference>
<dbReference type="GO" id="GO:0051301">
    <property type="term" value="P:cell division"/>
    <property type="evidence" value="ECO:0007669"/>
    <property type="project" value="UniProtKB-UniRule"/>
</dbReference>
<dbReference type="Gene3D" id="3.40.50.300">
    <property type="entry name" value="P-loop containing nucleotide triphosphate hydrolases"/>
    <property type="match status" value="1"/>
</dbReference>
<evidence type="ECO:0000259" key="19">
    <source>
        <dbReference type="SMART" id="SM01074"/>
    </source>
</evidence>
<dbReference type="Pfam" id="PF22606">
    <property type="entry name" value="Cdc6-ORC-like_ATPase_lid"/>
    <property type="match status" value="1"/>
</dbReference>
<organism evidence="20 21">
    <name type="scientific">Patiria miniata</name>
    <name type="common">Bat star</name>
    <name type="synonym">Asterina miniata</name>
    <dbReference type="NCBI Taxonomy" id="46514"/>
    <lineage>
        <taxon>Eukaryota</taxon>
        <taxon>Metazoa</taxon>
        <taxon>Echinodermata</taxon>
        <taxon>Eleutherozoa</taxon>
        <taxon>Asterozoa</taxon>
        <taxon>Asteroidea</taxon>
        <taxon>Valvatacea</taxon>
        <taxon>Valvatida</taxon>
        <taxon>Asterinidae</taxon>
        <taxon>Patiria</taxon>
    </lineage>
</organism>
<feature type="region of interest" description="Disordered" evidence="17">
    <location>
        <begin position="54"/>
        <end position="117"/>
    </location>
</feature>